<evidence type="ECO:0000259" key="3">
    <source>
        <dbReference type="Pfam" id="PF00535"/>
    </source>
</evidence>
<dbReference type="Pfam" id="PF00534">
    <property type="entry name" value="Glycos_transf_1"/>
    <property type="match status" value="1"/>
</dbReference>
<feature type="domain" description="Glycosyl transferase family 1" evidence="2">
    <location>
        <begin position="1029"/>
        <end position="1174"/>
    </location>
</feature>
<dbReference type="InterPro" id="IPR050834">
    <property type="entry name" value="Glycosyltransf_2"/>
</dbReference>
<keyword evidence="6" id="KW-1185">Reference proteome</keyword>
<gene>
    <name evidence="5" type="ORF">BG910_03770</name>
</gene>
<evidence type="ECO:0000313" key="5">
    <source>
        <dbReference type="EMBL" id="ASK26973.1"/>
    </source>
</evidence>
<dbReference type="InterPro" id="IPR001173">
    <property type="entry name" value="Glyco_trans_2-like"/>
</dbReference>
<dbReference type="Gene3D" id="3.90.550.10">
    <property type="entry name" value="Spore Coat Polysaccharide Biosynthesis Protein SpsA, Chain A"/>
    <property type="match status" value="1"/>
</dbReference>
<dbReference type="KEGG" id="nei:BG910_03770"/>
<dbReference type="RefSeq" id="WP_089035693.1">
    <property type="nucleotide sequence ID" value="NZ_CP022278.1"/>
</dbReference>
<accession>A0A220S0M9</accession>
<dbReference type="CDD" id="cd03823">
    <property type="entry name" value="GT4_ExpE7-like"/>
    <property type="match status" value="1"/>
</dbReference>
<dbReference type="InterPro" id="IPR028098">
    <property type="entry name" value="Glyco_trans_4-like_N"/>
</dbReference>
<keyword evidence="5" id="KW-0808">Transferase</keyword>
<dbReference type="Pfam" id="PF13692">
    <property type="entry name" value="Glyco_trans_1_4"/>
    <property type="match status" value="1"/>
</dbReference>
<keyword evidence="1" id="KW-0175">Coiled coil</keyword>
<evidence type="ECO:0000313" key="6">
    <source>
        <dbReference type="Proteomes" id="UP000198238"/>
    </source>
</evidence>
<evidence type="ECO:0000259" key="4">
    <source>
        <dbReference type="Pfam" id="PF13439"/>
    </source>
</evidence>
<protein>
    <submittedName>
        <fullName evidence="5">Glycosyl transferase</fullName>
    </submittedName>
</protein>
<dbReference type="Gene3D" id="3.40.50.2000">
    <property type="entry name" value="Glycogen Phosphorylase B"/>
    <property type="match status" value="3"/>
</dbReference>
<dbReference type="SUPFAM" id="SSF53448">
    <property type="entry name" value="Nucleotide-diphospho-sugar transferases"/>
    <property type="match status" value="1"/>
</dbReference>
<sequence>MTTTHPLVSVMIPYYNCKDYIVETIESVRQQAYPDIETIIIDDGSDAENAAFLKQLLQNHPDIKYAAQPNQGVSAARNHAARLANGKYFLFLDADDVILPEYIAKAVEILETQPDCKLVYPKAEYFDAQSGAWEIPPYEGFKSLLMGNKFPSSISFHRAADYAALNGFDEFLNTHEDWDYWIRMLADGGEVQQIPEILFRYRKRNDGSSLIDQLIQDQDLNRRDWQRVYEKNQTIFMQHQLGYWDCIQTINQKIQELETTKQLLQENIMSFEQQTQELQALLGKILQQSEQSAKQTESLQRQIETLSSHIEQNGKLQEKLASYEQKIKTLQEQIDTLTGEKNTLAQTAQNLNATHADLERHIAQENQRLTKYKSLWTVKAFKPLVKTEQAISSANRYRKSFRLLVKEKGSIGKAYQYLRKTYKHTHSFKTVKQILKSIDKNEVIAETAPQPLPEIFTQAVSQAANETLALKVAIIAEMSIPQCKKYRVTQKQEMLQELGIPCSVTSWTDYEEAKKQISLASVVIFYRVPDFDSVMSLIDECRRLKIKTFWDVDDLIFDEAILQTSSTINSLDKQERDGVINGAKLYRKAMLACDEGIASTSGLAQSMRDAGLKTVHIIENALDTETLKTAQEINSKTRHSDGLIRIIYGSGTKTHNVDFMEAAPALAETLKKYPNVRFRYIGFLELPDYFNNVKGQIEHIPFCSYTEYLSHLAECDISIAPLENFIFNDAKSNIKYIEASITKLASVCSPRAAFADVIENGKTAFLADSKQEWANAFAALIEDAQLRQNMADAAYENVTRRYAPAEIGRHLAEVVHDSAFDNQQSKVLTFNVYYYPQSFGGATIVAEQLNKLLAEDGKRKVYAVTTLPVTHHLKPYSTIRYEYNQVTVFGVAVPPADSASYDNPDFSKAVAEIIELVQPDIAHIHCIQGIGAGIVDLCRSKNIKTAVTFHDAWWICPNQFMLDHGHFRENWEGAPFPNGKMLENALSKIDLLLAPSQYFADVHEQKIHRSVRVNKNGVTPPAHKLEKRKSQTIRFGYVGGATPIKGVHLILEAFKKYNFESTQLRVVDNMLNVGSQSFFDKDFEGIRNYQIVPAYNQNNIDRFFSEIDVLLFPTQWKESFGLTVREAILRNVWVIATDAGGVVEDIIEGENGTVIPFDSDSEELSRAIEAVCKRYRDLPENSIIDLPKSHIRTFEEQRDELSDMYQKLLSE</sequence>
<evidence type="ECO:0000256" key="1">
    <source>
        <dbReference type="SAM" id="Coils"/>
    </source>
</evidence>
<evidence type="ECO:0000259" key="2">
    <source>
        <dbReference type="Pfam" id="PF00534"/>
    </source>
</evidence>
<dbReference type="InterPro" id="IPR029044">
    <property type="entry name" value="Nucleotide-diphossugar_trans"/>
</dbReference>
<dbReference type="Pfam" id="PF00535">
    <property type="entry name" value="Glycos_transf_2"/>
    <property type="match status" value="1"/>
</dbReference>
<dbReference type="PANTHER" id="PTHR43685:SF2">
    <property type="entry name" value="GLYCOSYLTRANSFERASE 2-LIKE DOMAIN-CONTAINING PROTEIN"/>
    <property type="match status" value="1"/>
</dbReference>
<dbReference type="Gene3D" id="1.10.287.1490">
    <property type="match status" value="1"/>
</dbReference>
<name>A0A220S0M9_9NEIS</name>
<feature type="coiled-coil region" evidence="1">
    <location>
        <begin position="306"/>
        <end position="375"/>
    </location>
</feature>
<dbReference type="InterPro" id="IPR001296">
    <property type="entry name" value="Glyco_trans_1"/>
</dbReference>
<proteinExistence type="predicted"/>
<dbReference type="Proteomes" id="UP000198238">
    <property type="component" value="Chromosome"/>
</dbReference>
<feature type="domain" description="Glycosyltransferase subfamily 4-like N-terminal" evidence="4">
    <location>
        <begin position="840"/>
        <end position="1018"/>
    </location>
</feature>
<dbReference type="EMBL" id="CP022278">
    <property type="protein sequence ID" value="ASK26973.1"/>
    <property type="molecule type" value="Genomic_DNA"/>
</dbReference>
<dbReference type="Pfam" id="PF13439">
    <property type="entry name" value="Glyco_transf_4"/>
    <property type="match status" value="1"/>
</dbReference>
<reference evidence="5 6" key="1">
    <citation type="submission" date="2017-06" db="EMBL/GenBank/DDBJ databases">
        <title>Neisseria chenwenguii sp. nov., isolated from the intestinal contents of Tibetan Plateau Pika in Yushu, Qinghai Province, China.</title>
        <authorList>
            <person name="Zhang G."/>
        </authorList>
    </citation>
    <scope>NUCLEOTIDE SEQUENCE [LARGE SCALE GENOMIC DNA]</scope>
    <source>
        <strain evidence="5 6">10023</strain>
    </source>
</reference>
<dbReference type="AlphaFoldDB" id="A0A220S0M9"/>
<feature type="coiled-coil region" evidence="1">
    <location>
        <begin position="247"/>
        <end position="281"/>
    </location>
</feature>
<dbReference type="PANTHER" id="PTHR43685">
    <property type="entry name" value="GLYCOSYLTRANSFERASE"/>
    <property type="match status" value="1"/>
</dbReference>
<feature type="domain" description="Glycosyltransferase 2-like" evidence="3">
    <location>
        <begin position="9"/>
        <end position="115"/>
    </location>
</feature>
<dbReference type="GO" id="GO:0016757">
    <property type="term" value="F:glycosyltransferase activity"/>
    <property type="evidence" value="ECO:0007669"/>
    <property type="project" value="InterPro"/>
</dbReference>
<dbReference type="SUPFAM" id="SSF53756">
    <property type="entry name" value="UDP-Glycosyltransferase/glycogen phosphorylase"/>
    <property type="match status" value="2"/>
</dbReference>
<organism evidence="5 6">
    <name type="scientific">Neisseria chenwenguii</name>
    <dbReference type="NCBI Taxonomy" id="1853278"/>
    <lineage>
        <taxon>Bacteria</taxon>
        <taxon>Pseudomonadati</taxon>
        <taxon>Pseudomonadota</taxon>
        <taxon>Betaproteobacteria</taxon>
        <taxon>Neisseriales</taxon>
        <taxon>Neisseriaceae</taxon>
        <taxon>Neisseria</taxon>
    </lineage>
</organism>